<dbReference type="SUPFAM" id="SSF160719">
    <property type="entry name" value="gpW/gp25-like"/>
    <property type="match status" value="1"/>
</dbReference>
<dbReference type="AlphaFoldDB" id="A0A848J1Q6"/>
<dbReference type="RefSeq" id="WP_169680336.1">
    <property type="nucleotide sequence ID" value="NZ_JABBNU010000005.1"/>
</dbReference>
<dbReference type="InterPro" id="IPR007048">
    <property type="entry name" value="IraD/Gp25-like"/>
</dbReference>
<accession>A0A848J1Q6</accession>
<dbReference type="Proteomes" id="UP000559010">
    <property type="component" value="Unassembled WGS sequence"/>
</dbReference>
<organism evidence="2 3">
    <name type="scientific">Marinigracilibium pacificum</name>
    <dbReference type="NCBI Taxonomy" id="2729599"/>
    <lineage>
        <taxon>Bacteria</taxon>
        <taxon>Pseudomonadati</taxon>
        <taxon>Bacteroidota</taxon>
        <taxon>Cytophagia</taxon>
        <taxon>Cytophagales</taxon>
        <taxon>Flammeovirgaceae</taxon>
        <taxon>Marinigracilibium</taxon>
    </lineage>
</organism>
<dbReference type="Gene3D" id="3.10.450.40">
    <property type="match status" value="1"/>
</dbReference>
<dbReference type="EMBL" id="JABBNU010000005">
    <property type="protein sequence ID" value="NMM48470.1"/>
    <property type="molecule type" value="Genomic_DNA"/>
</dbReference>
<evidence type="ECO:0000259" key="1">
    <source>
        <dbReference type="Pfam" id="PF04965"/>
    </source>
</evidence>
<comment type="caution">
    <text evidence="2">The sequence shown here is derived from an EMBL/GenBank/DDBJ whole genome shotgun (WGS) entry which is preliminary data.</text>
</comment>
<evidence type="ECO:0000313" key="2">
    <source>
        <dbReference type="EMBL" id="NMM48470.1"/>
    </source>
</evidence>
<protein>
    <submittedName>
        <fullName evidence="2">GPW/gp25 family protein</fullName>
    </submittedName>
</protein>
<gene>
    <name evidence="2" type="ORF">HH304_08670</name>
</gene>
<evidence type="ECO:0000313" key="3">
    <source>
        <dbReference type="Proteomes" id="UP000559010"/>
    </source>
</evidence>
<proteinExistence type="predicted"/>
<reference evidence="2 3" key="1">
    <citation type="submission" date="2020-04" db="EMBL/GenBank/DDBJ databases">
        <title>Flammeovirgaceae bacterium KN852 isolated from deep sea.</title>
        <authorList>
            <person name="Zhang D.-C."/>
        </authorList>
    </citation>
    <scope>NUCLEOTIDE SEQUENCE [LARGE SCALE GENOMIC DNA]</scope>
    <source>
        <strain evidence="2 3">KN852</strain>
    </source>
</reference>
<feature type="domain" description="IraD/Gp25-like" evidence="1">
    <location>
        <begin position="30"/>
        <end position="119"/>
    </location>
</feature>
<keyword evidence="3" id="KW-1185">Reference proteome</keyword>
<dbReference type="Pfam" id="PF04965">
    <property type="entry name" value="GPW_gp25"/>
    <property type="match status" value="1"/>
</dbReference>
<sequence>MKNKKTFLGVGWKFPPSFEKRSGSVVLVSEDNDIRESLRILLSTRPGERIMNADYGCDLKFAAFEALNNSLIETIRMRVEMAVLYHEPRITLDKVEVIPDKQNDGLVNINLIYTVRKTNVRTNMVYPYYIIEGTDLKSKDKIK</sequence>
<name>A0A848J1Q6_9BACT</name>